<dbReference type="InterPro" id="IPR038189">
    <property type="entry name" value="Cdc37_Hsp90-bd_sf"/>
</dbReference>
<comment type="similarity">
    <text evidence="2">Belongs to the CDC37 family.</text>
</comment>
<dbReference type="PANTHER" id="PTHR12800:SF4">
    <property type="entry name" value="HSP90 CO-CHAPERONE CDC37"/>
    <property type="match status" value="1"/>
</dbReference>
<dbReference type="InterPro" id="IPR013874">
    <property type="entry name" value="Cdc37_Hsp90-bd"/>
</dbReference>
<evidence type="ECO:0000256" key="6">
    <source>
        <dbReference type="SAM" id="MobiDB-lite"/>
    </source>
</evidence>
<dbReference type="PANTHER" id="PTHR12800">
    <property type="entry name" value="CDC37-RELATED"/>
    <property type="match status" value="1"/>
</dbReference>
<accession>A0AAN6QF10</accession>
<comment type="caution">
    <text evidence="9">The sequence shown here is derived from an EMBL/GenBank/DDBJ whole genome shotgun (WGS) entry which is preliminary data.</text>
</comment>
<dbReference type="Proteomes" id="UP001305647">
    <property type="component" value="Unassembled WGS sequence"/>
</dbReference>
<feature type="compositionally biased region" description="Polar residues" evidence="6">
    <location>
        <begin position="191"/>
        <end position="207"/>
    </location>
</feature>
<dbReference type="GO" id="GO:0005737">
    <property type="term" value="C:cytoplasm"/>
    <property type="evidence" value="ECO:0007669"/>
    <property type="project" value="UniProtKB-SubCell"/>
</dbReference>
<dbReference type="InterPro" id="IPR013855">
    <property type="entry name" value="Cdc37_N_dom"/>
</dbReference>
<dbReference type="GO" id="GO:0031072">
    <property type="term" value="F:heat shock protein binding"/>
    <property type="evidence" value="ECO:0007669"/>
    <property type="project" value="TreeGrafter"/>
</dbReference>
<reference evidence="9" key="2">
    <citation type="submission" date="2023-05" db="EMBL/GenBank/DDBJ databases">
        <authorList>
            <consortium name="Lawrence Berkeley National Laboratory"/>
            <person name="Steindorff A."/>
            <person name="Hensen N."/>
            <person name="Bonometti L."/>
            <person name="Westerberg I."/>
            <person name="Brannstrom I.O."/>
            <person name="Guillou S."/>
            <person name="Cros-Aarteil S."/>
            <person name="Calhoun S."/>
            <person name="Haridas S."/>
            <person name="Kuo A."/>
            <person name="Mondo S."/>
            <person name="Pangilinan J."/>
            <person name="Riley R."/>
            <person name="Labutti K."/>
            <person name="Andreopoulos B."/>
            <person name="Lipzen A."/>
            <person name="Chen C."/>
            <person name="Yanf M."/>
            <person name="Daum C."/>
            <person name="Ng V."/>
            <person name="Clum A."/>
            <person name="Ohm R."/>
            <person name="Martin F."/>
            <person name="Silar P."/>
            <person name="Natvig D."/>
            <person name="Lalanne C."/>
            <person name="Gautier V."/>
            <person name="Ament-Velasquez S.L."/>
            <person name="Kruys A."/>
            <person name="Hutchinson M.I."/>
            <person name="Powell A.J."/>
            <person name="Barry K."/>
            <person name="Miller A.N."/>
            <person name="Grigoriev I.V."/>
            <person name="Debuchy R."/>
            <person name="Gladieux P."/>
            <person name="Thoren M.H."/>
            <person name="Johannesson H."/>
        </authorList>
    </citation>
    <scope>NUCLEOTIDE SEQUENCE</scope>
    <source>
        <strain evidence="9">CBS 757.83</strain>
    </source>
</reference>
<name>A0AAN6QF10_9PEZI</name>
<organism evidence="9 10">
    <name type="scientific">Parathielavia hyrcaniae</name>
    <dbReference type="NCBI Taxonomy" id="113614"/>
    <lineage>
        <taxon>Eukaryota</taxon>
        <taxon>Fungi</taxon>
        <taxon>Dikarya</taxon>
        <taxon>Ascomycota</taxon>
        <taxon>Pezizomycotina</taxon>
        <taxon>Sordariomycetes</taxon>
        <taxon>Sordariomycetidae</taxon>
        <taxon>Sordariales</taxon>
        <taxon>Chaetomiaceae</taxon>
        <taxon>Parathielavia</taxon>
    </lineage>
</organism>
<comment type="subcellular location">
    <subcellularLocation>
        <location evidence="1">Cytoplasm</location>
    </subcellularLocation>
</comment>
<dbReference type="GO" id="GO:0051082">
    <property type="term" value="F:unfolded protein binding"/>
    <property type="evidence" value="ECO:0007669"/>
    <property type="project" value="TreeGrafter"/>
</dbReference>
<feature type="domain" description="Cdc37 N-terminal" evidence="8">
    <location>
        <begin position="2"/>
        <end position="156"/>
    </location>
</feature>
<gene>
    <name evidence="9" type="ORF">N658DRAFT_490623</name>
</gene>
<evidence type="ECO:0000259" key="7">
    <source>
        <dbReference type="SMART" id="SM01070"/>
    </source>
</evidence>
<evidence type="ECO:0000313" key="9">
    <source>
        <dbReference type="EMBL" id="KAK4106012.1"/>
    </source>
</evidence>
<dbReference type="SUPFAM" id="SSF101391">
    <property type="entry name" value="Hsp90 co-chaperone CDC37"/>
    <property type="match status" value="1"/>
</dbReference>
<feature type="domain" description="Cdc37 Hsp90 binding" evidence="7">
    <location>
        <begin position="159"/>
        <end position="335"/>
    </location>
</feature>
<sequence>MERQQRKRLIQALKHERVINDALMQRLRVLTSALQSRQSNLNPADIAFQALMELASAKPEEDSPPPRPEGVFDADLPPLPTYSKMLVTVLDEVNNTLDERRTDKSHRYQAFAQELGVHVQKVQDLQAELVKELDTLEQQDSKKITSESYHAGFDSSYVNNTKPAETSKQETKIDVELLNPNHTLDETTLNAQTGKQTRTAADNSGVSEPTKIRASPAAMRFAEIPASDSRASRDHLSSHPKLLQQESETVGLLIEAYYALMLDQPDEKRARQYVHQALLLQYCRMLGRDGLQLVFKRITTPGHQARELFEKDVAERFQTIRSMAKRDSRETDEGVEQVQLYPAGENSSIRIQVPPVESEGEEARKAREIFEQFSPEMRAALERGLLEEVNNVS</sequence>
<evidence type="ECO:0000256" key="3">
    <source>
        <dbReference type="ARBA" id="ARBA00022490"/>
    </source>
</evidence>
<dbReference type="GO" id="GO:0019901">
    <property type="term" value="F:protein kinase binding"/>
    <property type="evidence" value="ECO:0007669"/>
    <property type="project" value="InterPro"/>
</dbReference>
<keyword evidence="4" id="KW-0143">Chaperone</keyword>
<reference evidence="9" key="1">
    <citation type="journal article" date="2023" name="Mol. Phylogenet. Evol.">
        <title>Genome-scale phylogeny and comparative genomics of the fungal order Sordariales.</title>
        <authorList>
            <person name="Hensen N."/>
            <person name="Bonometti L."/>
            <person name="Westerberg I."/>
            <person name="Brannstrom I.O."/>
            <person name="Guillou S."/>
            <person name="Cros-Aarteil S."/>
            <person name="Calhoun S."/>
            <person name="Haridas S."/>
            <person name="Kuo A."/>
            <person name="Mondo S."/>
            <person name="Pangilinan J."/>
            <person name="Riley R."/>
            <person name="LaButti K."/>
            <person name="Andreopoulos B."/>
            <person name="Lipzen A."/>
            <person name="Chen C."/>
            <person name="Yan M."/>
            <person name="Daum C."/>
            <person name="Ng V."/>
            <person name="Clum A."/>
            <person name="Steindorff A."/>
            <person name="Ohm R.A."/>
            <person name="Martin F."/>
            <person name="Silar P."/>
            <person name="Natvig D.O."/>
            <person name="Lalanne C."/>
            <person name="Gautier V."/>
            <person name="Ament-Velasquez S.L."/>
            <person name="Kruys A."/>
            <person name="Hutchinson M.I."/>
            <person name="Powell A.J."/>
            <person name="Barry K."/>
            <person name="Miller A.N."/>
            <person name="Grigoriev I.V."/>
            <person name="Debuchy R."/>
            <person name="Gladieux P."/>
            <person name="Hiltunen Thoren M."/>
            <person name="Johannesson H."/>
        </authorList>
    </citation>
    <scope>NUCLEOTIDE SEQUENCE</scope>
    <source>
        <strain evidence="9">CBS 757.83</strain>
    </source>
</reference>
<dbReference type="AlphaFoldDB" id="A0AAN6QF10"/>
<dbReference type="InterPro" id="IPR013873">
    <property type="entry name" value="Cdc37_C"/>
</dbReference>
<evidence type="ECO:0000256" key="4">
    <source>
        <dbReference type="ARBA" id="ARBA00023186"/>
    </source>
</evidence>
<dbReference type="GO" id="GO:0006457">
    <property type="term" value="P:protein folding"/>
    <property type="evidence" value="ECO:0007669"/>
    <property type="project" value="TreeGrafter"/>
</dbReference>
<dbReference type="EMBL" id="MU863624">
    <property type="protein sequence ID" value="KAK4106012.1"/>
    <property type="molecule type" value="Genomic_DNA"/>
</dbReference>
<evidence type="ECO:0000259" key="8">
    <source>
        <dbReference type="SMART" id="SM01071"/>
    </source>
</evidence>
<evidence type="ECO:0000256" key="2">
    <source>
        <dbReference type="ARBA" id="ARBA00006222"/>
    </source>
</evidence>
<dbReference type="SMART" id="SM01071">
    <property type="entry name" value="CDC37_N"/>
    <property type="match status" value="1"/>
</dbReference>
<feature type="region of interest" description="Disordered" evidence="6">
    <location>
        <begin position="57"/>
        <end position="77"/>
    </location>
</feature>
<dbReference type="GO" id="GO:0051087">
    <property type="term" value="F:protein-folding chaperone binding"/>
    <property type="evidence" value="ECO:0007669"/>
    <property type="project" value="TreeGrafter"/>
</dbReference>
<dbReference type="GO" id="GO:0050821">
    <property type="term" value="P:protein stabilization"/>
    <property type="evidence" value="ECO:0007669"/>
    <property type="project" value="TreeGrafter"/>
</dbReference>
<keyword evidence="3" id="KW-0963">Cytoplasm</keyword>
<dbReference type="Pfam" id="PF03234">
    <property type="entry name" value="CDC37_N"/>
    <property type="match status" value="1"/>
</dbReference>
<dbReference type="InterPro" id="IPR004918">
    <property type="entry name" value="Cdc37"/>
</dbReference>
<feature type="non-terminal residue" evidence="9">
    <location>
        <position position="393"/>
    </location>
</feature>
<dbReference type="Gene3D" id="1.20.58.610">
    <property type="entry name" value="Cdc37, Hsp90 binding domain"/>
    <property type="match status" value="1"/>
</dbReference>
<protein>
    <recommendedName>
        <fullName evidence="5">Hsp90 chaperone protein kinase-targeting subunit</fullName>
    </recommendedName>
</protein>
<dbReference type="SMART" id="SM01070">
    <property type="entry name" value="CDC37_M"/>
    <property type="match status" value="1"/>
</dbReference>
<evidence type="ECO:0000313" key="10">
    <source>
        <dbReference type="Proteomes" id="UP001305647"/>
    </source>
</evidence>
<dbReference type="Pfam" id="PF08565">
    <property type="entry name" value="CDC37_M"/>
    <property type="match status" value="1"/>
</dbReference>
<keyword evidence="10" id="KW-1185">Reference proteome</keyword>
<feature type="region of interest" description="Disordered" evidence="6">
    <location>
        <begin position="191"/>
        <end position="212"/>
    </location>
</feature>
<evidence type="ECO:0000256" key="5">
    <source>
        <dbReference type="ARBA" id="ARBA00031396"/>
    </source>
</evidence>
<evidence type="ECO:0000256" key="1">
    <source>
        <dbReference type="ARBA" id="ARBA00004496"/>
    </source>
</evidence>
<proteinExistence type="inferred from homology"/>
<dbReference type="Pfam" id="PF08564">
    <property type="entry name" value="CDC37_C"/>
    <property type="match status" value="1"/>
</dbReference>